<reference evidence="1 2" key="1">
    <citation type="submission" date="2019-05" db="EMBL/GenBank/DDBJ databases">
        <title>Mikania micrantha, genome provides insights into the molecular mechanism of rapid growth.</title>
        <authorList>
            <person name="Liu B."/>
        </authorList>
    </citation>
    <scope>NUCLEOTIDE SEQUENCE [LARGE SCALE GENOMIC DNA]</scope>
    <source>
        <strain evidence="1">NLD-2019</strain>
        <tissue evidence="1">Leaf</tissue>
    </source>
</reference>
<accession>A0A5N6NZH0</accession>
<keyword evidence="2" id="KW-1185">Reference proteome</keyword>
<sequence length="137" mass="15141">MLVVRGKSMVLATFGKHDGLIPSLNGNGVEGDDAVYDESTMDADAKLMLLTIDMQIETLLSSFSHANQTDGPFKAPDLIGPDECPVQVRFTLVVALLIVTTVVLKRRWSSLQWFDPNHMDNVGELDLWYSGWFGGLK</sequence>
<protein>
    <submittedName>
        <fullName evidence="1">Uncharacterized protein</fullName>
    </submittedName>
</protein>
<proteinExistence type="predicted"/>
<organism evidence="1 2">
    <name type="scientific">Mikania micrantha</name>
    <name type="common">bitter vine</name>
    <dbReference type="NCBI Taxonomy" id="192012"/>
    <lineage>
        <taxon>Eukaryota</taxon>
        <taxon>Viridiplantae</taxon>
        <taxon>Streptophyta</taxon>
        <taxon>Embryophyta</taxon>
        <taxon>Tracheophyta</taxon>
        <taxon>Spermatophyta</taxon>
        <taxon>Magnoliopsida</taxon>
        <taxon>eudicotyledons</taxon>
        <taxon>Gunneridae</taxon>
        <taxon>Pentapetalae</taxon>
        <taxon>asterids</taxon>
        <taxon>campanulids</taxon>
        <taxon>Asterales</taxon>
        <taxon>Asteraceae</taxon>
        <taxon>Asteroideae</taxon>
        <taxon>Heliantheae alliance</taxon>
        <taxon>Eupatorieae</taxon>
        <taxon>Mikania</taxon>
    </lineage>
</organism>
<dbReference type="Proteomes" id="UP000326396">
    <property type="component" value="Linkage Group LG16"/>
</dbReference>
<dbReference type="EMBL" id="SZYD01000008">
    <property type="protein sequence ID" value="KAD5508193.1"/>
    <property type="molecule type" value="Genomic_DNA"/>
</dbReference>
<dbReference type="AlphaFoldDB" id="A0A5N6NZH0"/>
<name>A0A5N6NZH0_9ASTR</name>
<comment type="caution">
    <text evidence="1">The sequence shown here is derived from an EMBL/GenBank/DDBJ whole genome shotgun (WGS) entry which is preliminary data.</text>
</comment>
<evidence type="ECO:0000313" key="2">
    <source>
        <dbReference type="Proteomes" id="UP000326396"/>
    </source>
</evidence>
<gene>
    <name evidence="1" type="ORF">E3N88_15896</name>
</gene>
<evidence type="ECO:0000313" key="1">
    <source>
        <dbReference type="EMBL" id="KAD5508193.1"/>
    </source>
</evidence>